<dbReference type="EMBL" id="AMZH03004447">
    <property type="protein sequence ID" value="RRT69142.1"/>
    <property type="molecule type" value="Genomic_DNA"/>
</dbReference>
<accession>A0A426ZYY1</accession>
<sequence length="56" mass="6224">MKGPHSPADFGIQECRHKTLQPEGKASSKLGRTLSGHRRGSRWNLSTSYSRRGLTT</sequence>
<feature type="region of interest" description="Disordered" evidence="1">
    <location>
        <begin position="1"/>
        <end position="56"/>
    </location>
</feature>
<protein>
    <submittedName>
        <fullName evidence="2">Uncharacterized protein</fullName>
    </submittedName>
</protein>
<evidence type="ECO:0000313" key="3">
    <source>
        <dbReference type="Proteomes" id="UP000287651"/>
    </source>
</evidence>
<evidence type="ECO:0000313" key="2">
    <source>
        <dbReference type="EMBL" id="RRT69142.1"/>
    </source>
</evidence>
<comment type="caution">
    <text evidence="2">The sequence shown here is derived from an EMBL/GenBank/DDBJ whole genome shotgun (WGS) entry which is preliminary data.</text>
</comment>
<evidence type="ECO:0000256" key="1">
    <source>
        <dbReference type="SAM" id="MobiDB-lite"/>
    </source>
</evidence>
<dbReference type="AlphaFoldDB" id="A0A426ZYY1"/>
<proteinExistence type="predicted"/>
<dbReference type="Proteomes" id="UP000287651">
    <property type="component" value="Unassembled WGS sequence"/>
</dbReference>
<organism evidence="2 3">
    <name type="scientific">Ensete ventricosum</name>
    <name type="common">Abyssinian banana</name>
    <name type="synonym">Musa ensete</name>
    <dbReference type="NCBI Taxonomy" id="4639"/>
    <lineage>
        <taxon>Eukaryota</taxon>
        <taxon>Viridiplantae</taxon>
        <taxon>Streptophyta</taxon>
        <taxon>Embryophyta</taxon>
        <taxon>Tracheophyta</taxon>
        <taxon>Spermatophyta</taxon>
        <taxon>Magnoliopsida</taxon>
        <taxon>Liliopsida</taxon>
        <taxon>Zingiberales</taxon>
        <taxon>Musaceae</taxon>
        <taxon>Ensete</taxon>
    </lineage>
</organism>
<name>A0A426ZYY1_ENSVE</name>
<gene>
    <name evidence="2" type="ORF">B296_00010671</name>
</gene>
<reference evidence="2 3" key="1">
    <citation type="journal article" date="2014" name="Agronomy (Basel)">
        <title>A Draft Genome Sequence for Ensete ventricosum, the Drought-Tolerant Tree Against Hunger.</title>
        <authorList>
            <person name="Harrison J."/>
            <person name="Moore K.A."/>
            <person name="Paszkiewicz K."/>
            <person name="Jones T."/>
            <person name="Grant M."/>
            <person name="Ambacheew D."/>
            <person name="Muzemil S."/>
            <person name="Studholme D.J."/>
        </authorList>
    </citation>
    <scope>NUCLEOTIDE SEQUENCE [LARGE SCALE GENOMIC DNA]</scope>
</reference>
<feature type="compositionally biased region" description="Polar residues" evidence="1">
    <location>
        <begin position="43"/>
        <end position="56"/>
    </location>
</feature>